<gene>
    <name evidence="2" type="ORF">BTE48_02950</name>
</gene>
<sequence length="234" mass="25810">MAQFLVIKTGTALPEMVAQIGDFEHLFAEALNAEIHVCHAEVGEPVPDVSAYKGIVITGSHSMVTDREAWLEPLQHSLREIAKTNLPILGVCFGHQLLADTFGGCVDNHPQGPEVGTVPVQLTEAAQSDPIFAALPLEFIANASHTQSVRQLPDNAVLLAYNHYEGHHAYRIGERIWGMQFHPEFTAPVMQMYSEHRQKKHAANGDVIGLLAPVTETPEAYQLLQRFKNYCLAL</sequence>
<dbReference type="EMBL" id="MTSM01000003">
    <property type="protein sequence ID" value="OPX56404.1"/>
    <property type="molecule type" value="Genomic_DNA"/>
</dbReference>
<dbReference type="Gene3D" id="3.40.50.880">
    <property type="match status" value="1"/>
</dbReference>
<reference evidence="2 3" key="1">
    <citation type="submission" date="2017-01" db="EMBL/GenBank/DDBJ databases">
        <title>Genome Sequencing of a Marine Spirillum, Oceanospirillum multiglobuliferum ATCC 33336, from Japan.</title>
        <authorList>
            <person name="Carney J.G."/>
            <person name="Trachtenberg A.M."/>
            <person name="Rheaume B.A."/>
            <person name="Linnane J.D."/>
            <person name="Pitts N.L."/>
            <person name="Mykles D.L."/>
            <person name="Maclea K.S."/>
        </authorList>
    </citation>
    <scope>NUCLEOTIDE SEQUENCE [LARGE SCALE GENOMIC DNA]</scope>
    <source>
        <strain evidence="2 3">ATCC 33336</strain>
    </source>
</reference>
<evidence type="ECO:0000259" key="1">
    <source>
        <dbReference type="Pfam" id="PF00117"/>
    </source>
</evidence>
<dbReference type="SUPFAM" id="SSF52317">
    <property type="entry name" value="Class I glutamine amidotransferase-like"/>
    <property type="match status" value="1"/>
</dbReference>
<evidence type="ECO:0000313" key="2">
    <source>
        <dbReference type="EMBL" id="OPX56404.1"/>
    </source>
</evidence>
<dbReference type="STRING" id="64969.SAMN02745127_01895"/>
<dbReference type="InterPro" id="IPR029062">
    <property type="entry name" value="Class_I_gatase-like"/>
</dbReference>
<feature type="domain" description="Glutamine amidotransferase" evidence="1">
    <location>
        <begin position="48"/>
        <end position="187"/>
    </location>
</feature>
<dbReference type="AlphaFoldDB" id="A0A1T4QJL1"/>
<organism evidence="2 3">
    <name type="scientific">Oceanospirillum multiglobuliferum</name>
    <dbReference type="NCBI Taxonomy" id="64969"/>
    <lineage>
        <taxon>Bacteria</taxon>
        <taxon>Pseudomonadati</taxon>
        <taxon>Pseudomonadota</taxon>
        <taxon>Gammaproteobacteria</taxon>
        <taxon>Oceanospirillales</taxon>
        <taxon>Oceanospirillaceae</taxon>
        <taxon>Oceanospirillum</taxon>
    </lineage>
</organism>
<dbReference type="RefSeq" id="WP_078745492.1">
    <property type="nucleotide sequence ID" value="NZ_FUXG01000012.1"/>
</dbReference>
<dbReference type="InterPro" id="IPR017926">
    <property type="entry name" value="GATASE"/>
</dbReference>
<protein>
    <recommendedName>
        <fullName evidence="1">Glutamine amidotransferase domain-containing protein</fullName>
    </recommendedName>
</protein>
<dbReference type="GO" id="GO:0005829">
    <property type="term" value="C:cytosol"/>
    <property type="evidence" value="ECO:0007669"/>
    <property type="project" value="TreeGrafter"/>
</dbReference>
<dbReference type="OrthoDB" id="9813383at2"/>
<proteinExistence type="predicted"/>
<name>A0A1T4QJL1_9GAMM</name>
<dbReference type="Pfam" id="PF00117">
    <property type="entry name" value="GATase"/>
    <property type="match status" value="1"/>
</dbReference>
<dbReference type="NCBIfam" id="NF006562">
    <property type="entry name" value="PRK09065.1"/>
    <property type="match status" value="1"/>
</dbReference>
<keyword evidence="3" id="KW-1185">Reference proteome</keyword>
<evidence type="ECO:0000313" key="3">
    <source>
        <dbReference type="Proteomes" id="UP000191418"/>
    </source>
</evidence>
<dbReference type="PANTHER" id="PTHR42695:SF5">
    <property type="entry name" value="GLUTAMINE AMIDOTRANSFERASE YLR126C-RELATED"/>
    <property type="match status" value="1"/>
</dbReference>
<accession>A0A1T4QJL1</accession>
<comment type="caution">
    <text evidence="2">The sequence shown here is derived from an EMBL/GenBank/DDBJ whole genome shotgun (WGS) entry which is preliminary data.</text>
</comment>
<dbReference type="Proteomes" id="UP000191418">
    <property type="component" value="Unassembled WGS sequence"/>
</dbReference>
<dbReference type="PROSITE" id="PS51273">
    <property type="entry name" value="GATASE_TYPE_1"/>
    <property type="match status" value="1"/>
</dbReference>
<dbReference type="InterPro" id="IPR044992">
    <property type="entry name" value="ChyE-like"/>
</dbReference>
<dbReference type="PANTHER" id="PTHR42695">
    <property type="entry name" value="GLUTAMINE AMIDOTRANSFERASE YLR126C-RELATED"/>
    <property type="match status" value="1"/>
</dbReference>
<dbReference type="CDD" id="cd01741">
    <property type="entry name" value="GATase1_1"/>
    <property type="match status" value="1"/>
</dbReference>